<evidence type="ECO:0000256" key="3">
    <source>
        <dbReference type="SAM" id="MobiDB-lite"/>
    </source>
</evidence>
<dbReference type="GO" id="GO:0005886">
    <property type="term" value="C:plasma membrane"/>
    <property type="evidence" value="ECO:0007669"/>
    <property type="project" value="TreeGrafter"/>
</dbReference>
<feature type="compositionally biased region" description="Basic and acidic residues" evidence="3">
    <location>
        <begin position="121"/>
        <end position="131"/>
    </location>
</feature>
<dbReference type="PROSITE" id="PS50009">
    <property type="entry name" value="RASGEF_CAT"/>
    <property type="match status" value="1"/>
</dbReference>
<dbReference type="CDD" id="cd00155">
    <property type="entry name" value="RasGEF"/>
    <property type="match status" value="1"/>
</dbReference>
<dbReference type="GO" id="GO:0005085">
    <property type="term" value="F:guanyl-nucleotide exchange factor activity"/>
    <property type="evidence" value="ECO:0007669"/>
    <property type="project" value="UniProtKB-KW"/>
</dbReference>
<dbReference type="PANTHER" id="PTHR23113:SF370">
    <property type="entry name" value="RAS GUANINE NUCLEOTIDE EXCHANGE FACTOR P"/>
    <property type="match status" value="1"/>
</dbReference>
<evidence type="ECO:0008006" key="7">
    <source>
        <dbReference type="Google" id="ProtNLM"/>
    </source>
</evidence>
<dbReference type="SUPFAM" id="SSF48366">
    <property type="entry name" value="Ras GEF"/>
    <property type="match status" value="1"/>
</dbReference>
<evidence type="ECO:0000313" key="6">
    <source>
        <dbReference type="EMBL" id="NDV29205.1"/>
    </source>
</evidence>
<name>A0A6B2KX60_9EUKA</name>
<dbReference type="Pfam" id="PF00617">
    <property type="entry name" value="RasGEF"/>
    <property type="match status" value="1"/>
</dbReference>
<feature type="compositionally biased region" description="Basic and acidic residues" evidence="3">
    <location>
        <begin position="42"/>
        <end position="59"/>
    </location>
</feature>
<sequence>MEKEGLMVQFSKIKNRDGPPPPKYIPESPALTSLSESLVVKSEADKDNDMDTAHEEDSQSSKPDQLSEESKAHRKMEKKFSLKKKVPLAGHAAPSPPAMDLSESHPAQLSASPPKGKRSSKRFEHEKPKMKCDRNSLKFDVGTNININLKTLDRKPSDKSLKSSERDSVVELNSKIQSQSSPLIQTKIIASVSSESVPRVNTEKLKNRLIRKIDQDVIENEVLESPVKDAVKTPKRVKTRSKKTMKYLAKHQTGNERRSQVIYDLIKDDDWVHQNNSNSLSSSNKITTKSRTFNKGTSAYGTHGRVTLLLPEITDLTTLNAIIEDVVNDPTSTRSAIFFLTYPLICTALELLEKLYEKFESLEEDPKRQGCFMGLWFWVEHFDIPHLKENEMKSLLDKFLTLAEERLPELAKQVSELKHFIERNPEHDSNPVSLSVSQKIMISPKFMNYEPQDIALQLTSIESKLFNSIAPWELLNQAWINPDNAPNVVKFANHFNEISSWVKYEILIEEDQKKRAKRIEKFIEIAEFLKQLNNLNGVFEISSALESIAVSRLKNTFELISNYKSWQKSNEFIQQPGKLRETMNLLEPPFIPYIGLLLNELTQIHEGNSSNEDGKINFIKNRIIAKTLGKVMFAQSQSYKITLIPSFQDWIEERVKFSMKLTDEDFYSFSAYHEPKAGTPQPEKPVFLQKLHSKKETKKIVVPPNLFVIWIGEEKKTLPFTPTAILKPILQKVCEKKNKLLEDYEIKDDSSNLITLLEQTMETIPNRILFLVPVKEDHSLLTTTQHSTPLTKDLLSKLSPQTSLHRFDSHSHQLTLSEFCSEVVLPSPSSNSDSGPATPPSSFSLTGPHCISSSRTGPILHLRCLVAIPLSDNTTMDVNGQTHFRTCGSFPGNLSLSINGSLQVVGTEAKTPKKEFDGTESTHDTESEDTEMTPSAKRLNPHRWVSVPRNRLSLPIPPDFEKDILKNSKRIPRDSHSQNNSPECSMKAQELDAKGMDTSNPNGREEEICEDVATTTMVNIRKDRLKAKVLELSTLIDKLTEGEGDKWSTIEDEVGALLKKLEK</sequence>
<evidence type="ECO:0000256" key="1">
    <source>
        <dbReference type="ARBA" id="ARBA00022658"/>
    </source>
</evidence>
<organism evidence="6">
    <name type="scientific">Arcella intermedia</name>
    <dbReference type="NCBI Taxonomy" id="1963864"/>
    <lineage>
        <taxon>Eukaryota</taxon>
        <taxon>Amoebozoa</taxon>
        <taxon>Tubulinea</taxon>
        <taxon>Elardia</taxon>
        <taxon>Arcellinida</taxon>
        <taxon>Sphaerothecina</taxon>
        <taxon>Arcellidae</taxon>
        <taxon>Arcella</taxon>
    </lineage>
</organism>
<feature type="domain" description="N-terminal Ras-GEF" evidence="5">
    <location>
        <begin position="310"/>
        <end position="425"/>
    </location>
</feature>
<dbReference type="PROSITE" id="PS50212">
    <property type="entry name" value="RASGEF_NTER"/>
    <property type="match status" value="1"/>
</dbReference>
<dbReference type="InterPro" id="IPR019804">
    <property type="entry name" value="Ras_G-nucl-exch_fac_CS"/>
</dbReference>
<dbReference type="Gene3D" id="1.10.840.10">
    <property type="entry name" value="Ras guanine-nucleotide exchange factors catalytic domain"/>
    <property type="match status" value="1"/>
</dbReference>
<evidence type="ECO:0000259" key="5">
    <source>
        <dbReference type="PROSITE" id="PS50212"/>
    </source>
</evidence>
<feature type="compositionally biased region" description="Basic residues" evidence="3">
    <location>
        <begin position="72"/>
        <end position="86"/>
    </location>
</feature>
<dbReference type="InterPro" id="IPR001895">
    <property type="entry name" value="RASGEF_cat_dom"/>
</dbReference>
<dbReference type="Gene3D" id="1.20.870.10">
    <property type="entry name" value="Son of sevenless (SoS) protein Chain: S domain 1"/>
    <property type="match status" value="1"/>
</dbReference>
<dbReference type="InterPro" id="IPR023578">
    <property type="entry name" value="Ras_GEF_dom_sf"/>
</dbReference>
<feature type="compositionally biased region" description="Basic and acidic residues" evidence="3">
    <location>
        <begin position="910"/>
        <end position="925"/>
    </location>
</feature>
<evidence type="ECO:0000256" key="2">
    <source>
        <dbReference type="PROSITE-ProRule" id="PRU00168"/>
    </source>
</evidence>
<keyword evidence="1 2" id="KW-0344">Guanine-nucleotide releasing factor</keyword>
<feature type="region of interest" description="Disordered" evidence="3">
    <location>
        <begin position="909"/>
        <end position="937"/>
    </location>
</feature>
<dbReference type="InterPro" id="IPR008937">
    <property type="entry name" value="Ras-like_GEF"/>
</dbReference>
<dbReference type="InterPro" id="IPR000651">
    <property type="entry name" value="Ras-like_Gua-exchang_fac_N"/>
</dbReference>
<feature type="domain" description="Ras-GEF" evidence="4">
    <location>
        <begin position="450"/>
        <end position="676"/>
    </location>
</feature>
<accession>A0A6B2KX60</accession>
<dbReference type="SMART" id="SM00147">
    <property type="entry name" value="RasGEF"/>
    <property type="match status" value="1"/>
</dbReference>
<dbReference type="PANTHER" id="PTHR23113">
    <property type="entry name" value="GUANINE NUCLEOTIDE EXCHANGE FACTOR"/>
    <property type="match status" value="1"/>
</dbReference>
<dbReference type="InterPro" id="IPR036964">
    <property type="entry name" value="RASGEF_cat_dom_sf"/>
</dbReference>
<dbReference type="EMBL" id="GIBP01000236">
    <property type="protein sequence ID" value="NDV29205.1"/>
    <property type="molecule type" value="Transcribed_RNA"/>
</dbReference>
<proteinExistence type="predicted"/>
<protein>
    <recommendedName>
        <fullName evidence="7">Ras-GEF domain-containing protein</fullName>
    </recommendedName>
</protein>
<dbReference type="AlphaFoldDB" id="A0A6B2KX60"/>
<evidence type="ECO:0000259" key="4">
    <source>
        <dbReference type="PROSITE" id="PS50009"/>
    </source>
</evidence>
<feature type="region of interest" description="Disordered" evidence="3">
    <location>
        <begin position="1"/>
        <end position="131"/>
    </location>
</feature>
<reference evidence="6" key="1">
    <citation type="journal article" date="2020" name="J. Eukaryot. Microbiol.">
        <title>De novo Sequencing, Assembly and Annotation of the Transcriptome for the Free-Living Testate Amoeba Arcella intermedia.</title>
        <authorList>
            <person name="Ribeiro G.M."/>
            <person name="Porfirio-Sousa A.L."/>
            <person name="Maurer-Alcala X.X."/>
            <person name="Katz L.A."/>
            <person name="Lahr D.J.G."/>
        </authorList>
    </citation>
    <scope>NUCLEOTIDE SEQUENCE</scope>
</reference>
<dbReference type="GO" id="GO:0007265">
    <property type="term" value="P:Ras protein signal transduction"/>
    <property type="evidence" value="ECO:0007669"/>
    <property type="project" value="TreeGrafter"/>
</dbReference>
<dbReference type="PROSITE" id="PS00720">
    <property type="entry name" value="RASGEF"/>
    <property type="match status" value="1"/>
</dbReference>